<comment type="similarity">
    <text evidence="1">Belongs to the class-A beta-lactamase family.</text>
</comment>
<dbReference type="GeneID" id="98162608"/>
<dbReference type="InterPro" id="IPR050789">
    <property type="entry name" value="Diverse_Enzym_Activities"/>
</dbReference>
<organism evidence="4 5">
    <name type="scientific">Aspergillus pseudodeflectus</name>
    <dbReference type="NCBI Taxonomy" id="176178"/>
    <lineage>
        <taxon>Eukaryota</taxon>
        <taxon>Fungi</taxon>
        <taxon>Dikarya</taxon>
        <taxon>Ascomycota</taxon>
        <taxon>Pezizomycotina</taxon>
        <taxon>Eurotiomycetes</taxon>
        <taxon>Eurotiomycetidae</taxon>
        <taxon>Eurotiales</taxon>
        <taxon>Aspergillaceae</taxon>
        <taxon>Aspergillus</taxon>
        <taxon>Aspergillus subgen. Nidulantes</taxon>
    </lineage>
</organism>
<keyword evidence="2" id="KW-0378">Hydrolase</keyword>
<dbReference type="Pfam" id="PF00144">
    <property type="entry name" value="Beta-lactamase"/>
    <property type="match status" value="1"/>
</dbReference>
<feature type="domain" description="Beta-lactamase-related" evidence="3">
    <location>
        <begin position="24"/>
        <end position="386"/>
    </location>
</feature>
<reference evidence="4 5" key="1">
    <citation type="submission" date="2024-07" db="EMBL/GenBank/DDBJ databases">
        <title>Section-level genome sequencing and comparative genomics of Aspergillus sections Usti and Cavernicolus.</title>
        <authorList>
            <consortium name="Lawrence Berkeley National Laboratory"/>
            <person name="Nybo J.L."/>
            <person name="Vesth T.C."/>
            <person name="Theobald S."/>
            <person name="Frisvad J.C."/>
            <person name="Larsen T.O."/>
            <person name="Kjaerboelling I."/>
            <person name="Rothschild-Mancinelli K."/>
            <person name="Lyhne E.K."/>
            <person name="Kogle M.E."/>
            <person name="Barry K."/>
            <person name="Clum A."/>
            <person name="Na H."/>
            <person name="Ledsgaard L."/>
            <person name="Lin J."/>
            <person name="Lipzen A."/>
            <person name="Kuo A."/>
            <person name="Riley R."/>
            <person name="Mondo S."/>
            <person name="LaButti K."/>
            <person name="Haridas S."/>
            <person name="Pangalinan J."/>
            <person name="Salamov A.A."/>
            <person name="Simmons B.A."/>
            <person name="Magnuson J.K."/>
            <person name="Chen J."/>
            <person name="Drula E."/>
            <person name="Henrissat B."/>
            <person name="Wiebenga A."/>
            <person name="Lubbers R.J."/>
            <person name="Gomes A.C."/>
            <person name="Macurrencykelacurrency M.R."/>
            <person name="Stajich J."/>
            <person name="Grigoriev I.V."/>
            <person name="Mortensen U.H."/>
            <person name="De vries R.P."/>
            <person name="Baker S.E."/>
            <person name="Andersen M.R."/>
        </authorList>
    </citation>
    <scope>NUCLEOTIDE SEQUENCE [LARGE SCALE GENOMIC DNA]</scope>
    <source>
        <strain evidence="4 5">CBS 756.74</strain>
    </source>
</reference>
<dbReference type="PANTHER" id="PTHR43283:SF17">
    <property type="entry name" value="(LOVD), PUTATIVE (AFU_ORTHOLOGUE AFUA_5G00920)-RELATED"/>
    <property type="match status" value="1"/>
</dbReference>
<name>A0ABR4JA74_9EURO</name>
<proteinExistence type="inferred from homology"/>
<evidence type="ECO:0000256" key="1">
    <source>
        <dbReference type="ARBA" id="ARBA00009009"/>
    </source>
</evidence>
<dbReference type="Proteomes" id="UP001610444">
    <property type="component" value="Unassembled WGS sequence"/>
</dbReference>
<dbReference type="EMBL" id="JBFXLR010000109">
    <property type="protein sequence ID" value="KAL2836741.1"/>
    <property type="molecule type" value="Genomic_DNA"/>
</dbReference>
<dbReference type="InterPro" id="IPR001466">
    <property type="entry name" value="Beta-lactam-related"/>
</dbReference>
<dbReference type="SUPFAM" id="SSF56601">
    <property type="entry name" value="beta-lactamase/transpeptidase-like"/>
    <property type="match status" value="1"/>
</dbReference>
<evidence type="ECO:0000313" key="4">
    <source>
        <dbReference type="EMBL" id="KAL2836741.1"/>
    </source>
</evidence>
<gene>
    <name evidence="4" type="ORF">BJX68DRAFT_273372</name>
</gene>
<dbReference type="Gene3D" id="3.40.710.10">
    <property type="entry name" value="DD-peptidase/beta-lactamase superfamily"/>
    <property type="match status" value="1"/>
</dbReference>
<dbReference type="PANTHER" id="PTHR43283">
    <property type="entry name" value="BETA-LACTAMASE-RELATED"/>
    <property type="match status" value="1"/>
</dbReference>
<evidence type="ECO:0000259" key="3">
    <source>
        <dbReference type="Pfam" id="PF00144"/>
    </source>
</evidence>
<keyword evidence="5" id="KW-1185">Reference proteome</keyword>
<comment type="caution">
    <text evidence="4">The sequence shown here is derived from an EMBL/GenBank/DDBJ whole genome shotgun (WGS) entry which is preliminary data.</text>
</comment>
<evidence type="ECO:0000256" key="2">
    <source>
        <dbReference type="ARBA" id="ARBA00022801"/>
    </source>
</evidence>
<dbReference type="InterPro" id="IPR012338">
    <property type="entry name" value="Beta-lactam/transpept-like"/>
</dbReference>
<dbReference type="RefSeq" id="XP_070892218.1">
    <property type="nucleotide sequence ID" value="XM_071047444.1"/>
</dbReference>
<protein>
    <submittedName>
        <fullName evidence="4">Beta-lactamase/transpeptidase-like protein</fullName>
    </submittedName>
</protein>
<evidence type="ECO:0000313" key="5">
    <source>
        <dbReference type="Proteomes" id="UP001610444"/>
    </source>
</evidence>
<accession>A0ABR4JA74</accession>
<sequence>MAQSVPPDFKETLSQRTALSSNKVPGCILAAVDRDGQYIYHETSGSTTLTSPTTPIDPESTFWVASCGKLIGTIAALQCVERGQISLDDADAIAHVLPELANPLVFTDPKGPDLRTVPASRRITLRHLLSHTSGLAYDFFEPKLQAWRAERGEGVLSLSGDVVNTHSVPLMFEPGRGFVYGGGIDWAGELVARLNNTTLEAYLQKHIFQPLDMASTTFRLRNHPDIQKRMYPMFARQEDGVLVPAQDPWPAEPIADCAGAGLYSNVPDFMTLLADLIRDEPTVLKKETVERYMFAAQFAPASESQSAMAESMGMISAMTGTDQDNSAMGINWGLGGVFFEEDVGHIKAGTVAWGGLPNVMWSANREAGVATIFATQLLPYNDAECLALERRFRGEVSRIMEHRRQDLRDE</sequence>